<comment type="caution">
    <text evidence="3">The sequence shown here is derived from an EMBL/GenBank/DDBJ whole genome shotgun (WGS) entry which is preliminary data.</text>
</comment>
<feature type="compositionally biased region" description="Low complexity" evidence="1">
    <location>
        <begin position="468"/>
        <end position="486"/>
    </location>
</feature>
<feature type="region of interest" description="Disordered" evidence="1">
    <location>
        <begin position="403"/>
        <end position="429"/>
    </location>
</feature>
<feature type="compositionally biased region" description="Low complexity" evidence="1">
    <location>
        <begin position="552"/>
        <end position="565"/>
    </location>
</feature>
<evidence type="ECO:0000256" key="2">
    <source>
        <dbReference type="SAM" id="Phobius"/>
    </source>
</evidence>
<organism evidence="3 4">
    <name type="scientific">Mycena metata</name>
    <dbReference type="NCBI Taxonomy" id="1033252"/>
    <lineage>
        <taxon>Eukaryota</taxon>
        <taxon>Fungi</taxon>
        <taxon>Dikarya</taxon>
        <taxon>Basidiomycota</taxon>
        <taxon>Agaricomycotina</taxon>
        <taxon>Agaricomycetes</taxon>
        <taxon>Agaricomycetidae</taxon>
        <taxon>Agaricales</taxon>
        <taxon>Marasmiineae</taxon>
        <taxon>Mycenaceae</taxon>
        <taxon>Mycena</taxon>
    </lineage>
</organism>
<evidence type="ECO:0000256" key="1">
    <source>
        <dbReference type="SAM" id="MobiDB-lite"/>
    </source>
</evidence>
<evidence type="ECO:0000313" key="3">
    <source>
        <dbReference type="EMBL" id="KAJ7778164.1"/>
    </source>
</evidence>
<keyword evidence="4" id="KW-1185">Reference proteome</keyword>
<dbReference type="Gene3D" id="2.60.120.260">
    <property type="entry name" value="Galactose-binding domain-like"/>
    <property type="match status" value="2"/>
</dbReference>
<keyword evidence="2" id="KW-0812">Transmembrane</keyword>
<accession>A0AAD7K488</accession>
<feature type="region of interest" description="Disordered" evidence="1">
    <location>
        <begin position="464"/>
        <end position="492"/>
    </location>
</feature>
<feature type="transmembrane region" description="Helical" evidence="2">
    <location>
        <begin position="12"/>
        <end position="31"/>
    </location>
</feature>
<sequence length="577" mass="59250">MIPPGGRTRSRLVIIFVASCINIPLFFAQAASISTLRPEYHGVMKRDSLSDSGLASASWIWATAGTTGNVAFLKTFPTAAGKLATAATIWITAVNSFTLWVNSQPIGASAGNGVNDWMSVQLFRAALNSSINTISVLAVNNVTSGAPPPGLLVSILVTYSDGTDDSVVSDGSWQASSLIPPEFPAVSDNSEFVPATIAGLFGSSSWGGGTTLIIPSLIPNSAILAGSTQIWSTSSAGSNAPAGTVGFRKTVTTATGKNAESAQILLAVDNGFLLFVNGQYVGAPPPAPIVPDFRRAQQVTVALSAASNIFTIFGQNIPDPGTTDAGPASLAAAITIQYSDGSSDVVGTDTTWLCGNFTNVPTFLAQADTELSPTFALKTVAAGSLTGPSDMLSAPNVPVGPFADGTVLPAPPVSPTSNGDKTSSSPAHPTPIGLIIGPIVGALALLGVGLALFCWRRRRRQAHGEPFSSAGSTNQQQQQAGGSNATWTSASSPHEMGAVSVVPQSHYVASDGTTSYHPAAPRAYMQPPPVDVYGYPQPLAPPSKVARERMYAQASSSSAIVSSDANEAPAPPSYYAR</sequence>
<evidence type="ECO:0000313" key="4">
    <source>
        <dbReference type="Proteomes" id="UP001215598"/>
    </source>
</evidence>
<dbReference type="EMBL" id="JARKIB010000007">
    <property type="protein sequence ID" value="KAJ7778164.1"/>
    <property type="molecule type" value="Genomic_DNA"/>
</dbReference>
<keyword evidence="2" id="KW-1133">Transmembrane helix</keyword>
<reference evidence="3" key="1">
    <citation type="submission" date="2023-03" db="EMBL/GenBank/DDBJ databases">
        <title>Massive genome expansion in bonnet fungi (Mycena s.s.) driven by repeated elements and novel gene families across ecological guilds.</title>
        <authorList>
            <consortium name="Lawrence Berkeley National Laboratory"/>
            <person name="Harder C.B."/>
            <person name="Miyauchi S."/>
            <person name="Viragh M."/>
            <person name="Kuo A."/>
            <person name="Thoen E."/>
            <person name="Andreopoulos B."/>
            <person name="Lu D."/>
            <person name="Skrede I."/>
            <person name="Drula E."/>
            <person name="Henrissat B."/>
            <person name="Morin E."/>
            <person name="Kohler A."/>
            <person name="Barry K."/>
            <person name="LaButti K."/>
            <person name="Morin E."/>
            <person name="Salamov A."/>
            <person name="Lipzen A."/>
            <person name="Mereny Z."/>
            <person name="Hegedus B."/>
            <person name="Baldrian P."/>
            <person name="Stursova M."/>
            <person name="Weitz H."/>
            <person name="Taylor A."/>
            <person name="Grigoriev I.V."/>
            <person name="Nagy L.G."/>
            <person name="Martin F."/>
            <person name="Kauserud H."/>
        </authorList>
    </citation>
    <scope>NUCLEOTIDE SEQUENCE</scope>
    <source>
        <strain evidence="3">CBHHK182m</strain>
    </source>
</reference>
<feature type="compositionally biased region" description="Polar residues" evidence="1">
    <location>
        <begin position="415"/>
        <end position="427"/>
    </location>
</feature>
<dbReference type="Proteomes" id="UP001215598">
    <property type="component" value="Unassembled WGS sequence"/>
</dbReference>
<feature type="transmembrane region" description="Helical" evidence="2">
    <location>
        <begin position="432"/>
        <end position="455"/>
    </location>
</feature>
<proteinExistence type="predicted"/>
<feature type="region of interest" description="Disordered" evidence="1">
    <location>
        <begin position="544"/>
        <end position="577"/>
    </location>
</feature>
<gene>
    <name evidence="3" type="ORF">B0H16DRAFT_879731</name>
</gene>
<keyword evidence="2" id="KW-0472">Membrane</keyword>
<protein>
    <submittedName>
        <fullName evidence="3">Uncharacterized protein</fullName>
    </submittedName>
</protein>
<dbReference type="AlphaFoldDB" id="A0AAD7K488"/>
<name>A0AAD7K488_9AGAR</name>